<evidence type="ECO:0000256" key="3">
    <source>
        <dbReference type="ARBA" id="ARBA00022692"/>
    </source>
</evidence>
<feature type="transmembrane region" description="Helical" evidence="7">
    <location>
        <begin position="145"/>
        <end position="164"/>
    </location>
</feature>
<keyword evidence="4 7" id="KW-1133">Transmembrane helix</keyword>
<feature type="transmembrane region" description="Helical" evidence="7">
    <location>
        <begin position="256"/>
        <end position="280"/>
    </location>
</feature>
<evidence type="ECO:0000256" key="2">
    <source>
        <dbReference type="ARBA" id="ARBA00006293"/>
    </source>
</evidence>
<dbReference type="Pfam" id="PF05216">
    <property type="entry name" value="UNC-50"/>
    <property type="match status" value="1"/>
</dbReference>
<evidence type="ECO:0000313" key="9">
    <source>
        <dbReference type="Proteomes" id="UP000770661"/>
    </source>
</evidence>
<comment type="similarity">
    <text evidence="2">Belongs to the unc-50 family.</text>
</comment>
<dbReference type="PANTHER" id="PTHR12841">
    <property type="entry name" value="PROTEIN UNC-50 HOMOLOG"/>
    <property type="match status" value="1"/>
</dbReference>
<proteinExistence type="inferred from homology"/>
<reference evidence="8" key="1">
    <citation type="submission" date="2020-07" db="EMBL/GenBank/DDBJ databases">
        <title>The High-quality genome of the commercially important snow crab, Chionoecetes opilio.</title>
        <authorList>
            <person name="Jeong J.-H."/>
            <person name="Ryu S."/>
        </authorList>
    </citation>
    <scope>NUCLEOTIDE SEQUENCE</scope>
    <source>
        <strain evidence="8">MADBK_172401_WGS</strain>
        <tissue evidence="8">Digestive gland</tissue>
    </source>
</reference>
<sequence>MAENIRFCLAQESSGREGVNSTPSIDHFLPPPHSGVNKYPSSPPASRLHSPTPTLGSPTPTHTHTPLGYRYASPLPSPATHRHGCMTAAAKRYKYLRRLLKFRQMDFEFAAWQMVYLFVAPQKVYRNFQYRKQTKAQFARDDPAFVVLLCMWLCVTSVGFAVVLRLSVASFLTFLLYTVCVDTLAVGVAVATLLWLFTNRRLVKPTCQDQDVEWGYAFDVHLNAFFPPLMILHFFQLFFYHVFISQDWFVSRLFGNLLWVFAIAYYIYITFLGYSALPILQQPRVFLFALPVLPLLFVISLIMGVNLCAGLMNFYQYRVL</sequence>
<accession>A0A8J4Y4P3</accession>
<evidence type="ECO:0000256" key="5">
    <source>
        <dbReference type="ARBA" id="ARBA00023136"/>
    </source>
</evidence>
<keyword evidence="3 7" id="KW-0812">Transmembrane</keyword>
<evidence type="ECO:0000313" key="8">
    <source>
        <dbReference type="EMBL" id="KAG0721433.1"/>
    </source>
</evidence>
<evidence type="ECO:0000256" key="6">
    <source>
        <dbReference type="SAM" id="MobiDB-lite"/>
    </source>
</evidence>
<dbReference type="OrthoDB" id="10027013at2759"/>
<dbReference type="AlphaFoldDB" id="A0A8J4Y4P3"/>
<feature type="transmembrane region" description="Helical" evidence="7">
    <location>
        <begin position="286"/>
        <end position="315"/>
    </location>
</feature>
<comment type="subcellular location">
    <subcellularLocation>
        <location evidence="1">Membrane</location>
        <topology evidence="1">Multi-pass membrane protein</topology>
    </subcellularLocation>
</comment>
<organism evidence="8 9">
    <name type="scientific">Chionoecetes opilio</name>
    <name type="common">Atlantic snow crab</name>
    <name type="synonym">Cancer opilio</name>
    <dbReference type="NCBI Taxonomy" id="41210"/>
    <lineage>
        <taxon>Eukaryota</taxon>
        <taxon>Metazoa</taxon>
        <taxon>Ecdysozoa</taxon>
        <taxon>Arthropoda</taxon>
        <taxon>Crustacea</taxon>
        <taxon>Multicrustacea</taxon>
        <taxon>Malacostraca</taxon>
        <taxon>Eumalacostraca</taxon>
        <taxon>Eucarida</taxon>
        <taxon>Decapoda</taxon>
        <taxon>Pleocyemata</taxon>
        <taxon>Brachyura</taxon>
        <taxon>Eubrachyura</taxon>
        <taxon>Majoidea</taxon>
        <taxon>Majidae</taxon>
        <taxon>Chionoecetes</taxon>
    </lineage>
</organism>
<dbReference type="GO" id="GO:0000139">
    <property type="term" value="C:Golgi membrane"/>
    <property type="evidence" value="ECO:0007669"/>
    <property type="project" value="TreeGrafter"/>
</dbReference>
<evidence type="ECO:0000256" key="7">
    <source>
        <dbReference type="SAM" id="Phobius"/>
    </source>
</evidence>
<feature type="region of interest" description="Disordered" evidence="6">
    <location>
        <begin position="12"/>
        <end position="68"/>
    </location>
</feature>
<name>A0A8J4Y4P3_CHIOP</name>
<evidence type="ECO:0000256" key="1">
    <source>
        <dbReference type="ARBA" id="ARBA00004141"/>
    </source>
</evidence>
<evidence type="ECO:0000256" key="4">
    <source>
        <dbReference type="ARBA" id="ARBA00022989"/>
    </source>
</evidence>
<keyword evidence="9" id="KW-1185">Reference proteome</keyword>
<feature type="transmembrane region" description="Helical" evidence="7">
    <location>
        <begin position="224"/>
        <end position="244"/>
    </location>
</feature>
<dbReference type="InterPro" id="IPR007881">
    <property type="entry name" value="UNC-50"/>
</dbReference>
<dbReference type="EMBL" id="JACEEZ010011168">
    <property type="protein sequence ID" value="KAG0721433.1"/>
    <property type="molecule type" value="Genomic_DNA"/>
</dbReference>
<protein>
    <submittedName>
        <fullName evidence="8">Protein unc-50</fullName>
    </submittedName>
</protein>
<gene>
    <name evidence="8" type="ORF">GWK47_046484</name>
</gene>
<keyword evidence="5 7" id="KW-0472">Membrane</keyword>
<feature type="compositionally biased region" description="Low complexity" evidence="6">
    <location>
        <begin position="48"/>
        <end position="68"/>
    </location>
</feature>
<dbReference type="Proteomes" id="UP000770661">
    <property type="component" value="Unassembled WGS sequence"/>
</dbReference>
<comment type="caution">
    <text evidence="8">The sequence shown here is derived from an EMBL/GenBank/DDBJ whole genome shotgun (WGS) entry which is preliminary data.</text>
</comment>
<feature type="transmembrane region" description="Helical" evidence="7">
    <location>
        <begin position="171"/>
        <end position="196"/>
    </location>
</feature>
<dbReference type="PANTHER" id="PTHR12841:SF6">
    <property type="entry name" value="PROTEIN UNC-50 HOMOLOG"/>
    <property type="match status" value="1"/>
</dbReference>